<evidence type="ECO:0000256" key="1">
    <source>
        <dbReference type="ARBA" id="ARBA00004651"/>
    </source>
</evidence>
<feature type="transmembrane region" description="Helical" evidence="7">
    <location>
        <begin position="25"/>
        <end position="50"/>
    </location>
</feature>
<evidence type="ECO:0000313" key="11">
    <source>
        <dbReference type="Proteomes" id="UP000198856"/>
    </source>
</evidence>
<comment type="subcellular location">
    <subcellularLocation>
        <location evidence="1">Cell membrane</location>
        <topology evidence="1">Multi-pass membrane protein</topology>
    </subcellularLocation>
</comment>
<dbReference type="InterPro" id="IPR025857">
    <property type="entry name" value="MacB_PCD"/>
</dbReference>
<evidence type="ECO:0000256" key="4">
    <source>
        <dbReference type="ARBA" id="ARBA00022692"/>
    </source>
</evidence>
<evidence type="ECO:0000256" key="6">
    <source>
        <dbReference type="ARBA" id="ARBA00023136"/>
    </source>
</evidence>
<feature type="transmembrane region" description="Helical" evidence="7">
    <location>
        <begin position="278"/>
        <end position="305"/>
    </location>
</feature>
<dbReference type="Proteomes" id="UP000198856">
    <property type="component" value="Unassembled WGS sequence"/>
</dbReference>
<evidence type="ECO:0000256" key="2">
    <source>
        <dbReference type="ARBA" id="ARBA00022448"/>
    </source>
</evidence>
<evidence type="ECO:0000313" key="10">
    <source>
        <dbReference type="EMBL" id="SDJ94422.1"/>
    </source>
</evidence>
<evidence type="ECO:0000256" key="3">
    <source>
        <dbReference type="ARBA" id="ARBA00022475"/>
    </source>
</evidence>
<dbReference type="GO" id="GO:0005886">
    <property type="term" value="C:plasma membrane"/>
    <property type="evidence" value="ECO:0007669"/>
    <property type="project" value="UniProtKB-SubCell"/>
</dbReference>
<evidence type="ECO:0000259" key="9">
    <source>
        <dbReference type="Pfam" id="PF12704"/>
    </source>
</evidence>
<keyword evidence="4 7" id="KW-0812">Transmembrane</keyword>
<dbReference type="Pfam" id="PF02687">
    <property type="entry name" value="FtsX"/>
    <property type="match status" value="1"/>
</dbReference>
<gene>
    <name evidence="10" type="ORF">SAMN05216226_11298</name>
</gene>
<sequence>MSRRARVTGLVGVGVRQLVGDPARLAFAVTGVAAAVLAITLLFGVGAGVVETGADLTEQSEFDLWMTGGPVELSPTSIGGFRNPVTDAHEMAAAIESQQGVDVAVPMAFQAIYVSTDGQDFETVMGTGVGGSGPLIELQAGTGFTAADTHYADGEYDGELTSEAIIDPGTAAKYNLSVGDTLHVGGTISLARETTFQVIGISPTFRRFHGTNTVALLLSELQTLTGSAANDRATLISVRLADDADQSAVKQRLTTTFPEFDVRTNQEQITAILERQALVIAGGLGLVAFAVLAGMALSLNLFLSLIYQQRLEMATYRAIGGSRESVLVLALVQALTIATVGCLLGLVITPPLAWALDRAATAVTGFEGLVQVPPFAYAIGAGIALVFGVVGTVLATWQVTRHSSVTALTN</sequence>
<keyword evidence="3" id="KW-1003">Cell membrane</keyword>
<keyword evidence="5 7" id="KW-1133">Transmembrane helix</keyword>
<dbReference type="EMBL" id="FNFC01000012">
    <property type="protein sequence ID" value="SDJ94422.1"/>
    <property type="molecule type" value="Genomic_DNA"/>
</dbReference>
<evidence type="ECO:0000256" key="5">
    <source>
        <dbReference type="ARBA" id="ARBA00022989"/>
    </source>
</evidence>
<dbReference type="STRING" id="890420.SAMN05216226_11298"/>
<feature type="transmembrane region" description="Helical" evidence="7">
    <location>
        <begin position="326"/>
        <end position="348"/>
    </location>
</feature>
<feature type="domain" description="ABC3 transporter permease C-terminal" evidence="8">
    <location>
        <begin position="286"/>
        <end position="403"/>
    </location>
</feature>
<accession>A0A1G8XUV1</accession>
<dbReference type="AlphaFoldDB" id="A0A1G8XUV1"/>
<dbReference type="PANTHER" id="PTHR43738">
    <property type="entry name" value="ABC TRANSPORTER, MEMBRANE PROTEIN"/>
    <property type="match status" value="1"/>
</dbReference>
<feature type="domain" description="MacB-like periplasmic core" evidence="9">
    <location>
        <begin position="26"/>
        <end position="255"/>
    </location>
</feature>
<feature type="transmembrane region" description="Helical" evidence="7">
    <location>
        <begin position="375"/>
        <end position="397"/>
    </location>
</feature>
<dbReference type="PANTHER" id="PTHR43738:SF1">
    <property type="entry name" value="HEMIN TRANSPORT SYSTEM PERMEASE PROTEIN HRTB-RELATED"/>
    <property type="match status" value="1"/>
</dbReference>
<reference evidence="10 11" key="1">
    <citation type="submission" date="2016-10" db="EMBL/GenBank/DDBJ databases">
        <authorList>
            <person name="de Groot N.N."/>
        </authorList>
    </citation>
    <scope>NUCLEOTIDE SEQUENCE [LARGE SCALE GENOMIC DNA]</scope>
    <source>
        <strain evidence="10 11">IBRC-M10015</strain>
    </source>
</reference>
<dbReference type="OrthoDB" id="163559at2157"/>
<protein>
    <submittedName>
        <fullName evidence="10">Putative ABC transport system permease protein</fullName>
    </submittedName>
</protein>
<keyword evidence="11" id="KW-1185">Reference proteome</keyword>
<name>A0A1G8XUV1_9EURY</name>
<evidence type="ECO:0000259" key="8">
    <source>
        <dbReference type="Pfam" id="PF02687"/>
    </source>
</evidence>
<dbReference type="RefSeq" id="WP_092703635.1">
    <property type="nucleotide sequence ID" value="NZ_FNFC01000012.1"/>
</dbReference>
<keyword evidence="2" id="KW-0813">Transport</keyword>
<evidence type="ECO:0000256" key="7">
    <source>
        <dbReference type="SAM" id="Phobius"/>
    </source>
</evidence>
<dbReference type="InterPro" id="IPR003838">
    <property type="entry name" value="ABC3_permease_C"/>
</dbReference>
<organism evidence="10 11">
    <name type="scientific">Halovenus aranensis</name>
    <dbReference type="NCBI Taxonomy" id="890420"/>
    <lineage>
        <taxon>Archaea</taxon>
        <taxon>Methanobacteriati</taxon>
        <taxon>Methanobacteriota</taxon>
        <taxon>Stenosarchaea group</taxon>
        <taxon>Halobacteria</taxon>
        <taxon>Halobacteriales</taxon>
        <taxon>Haloarculaceae</taxon>
        <taxon>Halovenus</taxon>
    </lineage>
</organism>
<dbReference type="Pfam" id="PF12704">
    <property type="entry name" value="MacB_PCD"/>
    <property type="match status" value="1"/>
</dbReference>
<dbReference type="InterPro" id="IPR051125">
    <property type="entry name" value="ABC-4/HrtB_transporter"/>
</dbReference>
<proteinExistence type="predicted"/>
<keyword evidence="6 7" id="KW-0472">Membrane</keyword>